<protein>
    <submittedName>
        <fullName evidence="1">Uncharacterized protein</fullName>
    </submittedName>
</protein>
<gene>
    <name evidence="1" type="ORF">PX653_23945</name>
</gene>
<keyword evidence="2" id="KW-1185">Reference proteome</keyword>
<sequence>MSQPQLAEFVKLKWYGSLTDSLDGEFPKNEKPGDDEKVAVVEELPLYRNFLLPYLVEWSLLSERPGDVAAYIRCVRMPHAAKYEKRIKQWYERSIEN</sequence>
<dbReference type="RefSeq" id="WP_277415175.1">
    <property type="nucleotide sequence ID" value="NZ_CP119083.1"/>
</dbReference>
<organism evidence="1 2">
    <name type="scientific">Pseudoduganella chitinolytica</name>
    <dbReference type="NCBI Taxonomy" id="34070"/>
    <lineage>
        <taxon>Bacteria</taxon>
        <taxon>Pseudomonadati</taxon>
        <taxon>Pseudomonadota</taxon>
        <taxon>Betaproteobacteria</taxon>
        <taxon>Burkholderiales</taxon>
        <taxon>Oxalobacteraceae</taxon>
        <taxon>Telluria group</taxon>
        <taxon>Pseudoduganella</taxon>
    </lineage>
</organism>
<evidence type="ECO:0000313" key="1">
    <source>
        <dbReference type="EMBL" id="WEF32429.1"/>
    </source>
</evidence>
<proteinExistence type="predicted"/>
<reference evidence="1 2" key="1">
    <citation type="submission" date="2023-02" db="EMBL/GenBank/DDBJ databases">
        <title>Gemone sequence of Telluria chitinolytica ACM 3522T.</title>
        <authorList>
            <person name="Frediansyah A."/>
            <person name="Miess H."/>
            <person name="Gross H."/>
        </authorList>
    </citation>
    <scope>NUCLEOTIDE SEQUENCE [LARGE SCALE GENOMIC DNA]</scope>
    <source>
        <strain evidence="1 2">ACM 3522</strain>
    </source>
</reference>
<dbReference type="Proteomes" id="UP001216510">
    <property type="component" value="Chromosome"/>
</dbReference>
<dbReference type="EMBL" id="CP119083">
    <property type="protein sequence ID" value="WEF32429.1"/>
    <property type="molecule type" value="Genomic_DNA"/>
</dbReference>
<accession>A0ABY8B927</accession>
<name>A0ABY8B927_9BURK</name>
<evidence type="ECO:0000313" key="2">
    <source>
        <dbReference type="Proteomes" id="UP001216510"/>
    </source>
</evidence>